<dbReference type="PANTHER" id="PTHR33048">
    <property type="entry name" value="PTH11-LIKE INTEGRAL MEMBRANE PROTEIN (AFU_ORTHOLOGUE AFUA_5G11245)"/>
    <property type="match status" value="1"/>
</dbReference>
<evidence type="ECO:0000256" key="1">
    <source>
        <dbReference type="ARBA" id="ARBA00004141"/>
    </source>
</evidence>
<dbReference type="EMBL" id="MU001674">
    <property type="protein sequence ID" value="KAF2460094.1"/>
    <property type="molecule type" value="Genomic_DNA"/>
</dbReference>
<feature type="region of interest" description="Disordered" evidence="6">
    <location>
        <begin position="347"/>
        <end position="387"/>
    </location>
</feature>
<feature type="transmembrane region" description="Helical" evidence="7">
    <location>
        <begin position="212"/>
        <end position="234"/>
    </location>
</feature>
<evidence type="ECO:0000256" key="7">
    <source>
        <dbReference type="SAM" id="Phobius"/>
    </source>
</evidence>
<feature type="compositionally biased region" description="Low complexity" evidence="6">
    <location>
        <begin position="367"/>
        <end position="378"/>
    </location>
</feature>
<feature type="transmembrane region" description="Helical" evidence="7">
    <location>
        <begin position="47"/>
        <end position="68"/>
    </location>
</feature>
<feature type="compositionally biased region" description="Basic and acidic residues" evidence="6">
    <location>
        <begin position="480"/>
        <end position="497"/>
    </location>
</feature>
<organism evidence="9 10">
    <name type="scientific">Lineolata rhizophorae</name>
    <dbReference type="NCBI Taxonomy" id="578093"/>
    <lineage>
        <taxon>Eukaryota</taxon>
        <taxon>Fungi</taxon>
        <taxon>Dikarya</taxon>
        <taxon>Ascomycota</taxon>
        <taxon>Pezizomycotina</taxon>
        <taxon>Dothideomycetes</taxon>
        <taxon>Dothideomycetes incertae sedis</taxon>
        <taxon>Lineolatales</taxon>
        <taxon>Lineolataceae</taxon>
        <taxon>Lineolata</taxon>
    </lineage>
</organism>
<feature type="compositionally biased region" description="Basic and acidic residues" evidence="6">
    <location>
        <begin position="454"/>
        <end position="463"/>
    </location>
</feature>
<evidence type="ECO:0000313" key="9">
    <source>
        <dbReference type="EMBL" id="KAF2460094.1"/>
    </source>
</evidence>
<evidence type="ECO:0000256" key="4">
    <source>
        <dbReference type="ARBA" id="ARBA00023136"/>
    </source>
</evidence>
<feature type="compositionally biased region" description="Polar residues" evidence="6">
    <location>
        <begin position="297"/>
        <end position="318"/>
    </location>
</feature>
<dbReference type="PANTHER" id="PTHR33048:SF149">
    <property type="entry name" value="UBID FAMILY DECARBOXYLASE"/>
    <property type="match status" value="1"/>
</dbReference>
<feature type="transmembrane region" description="Helical" evidence="7">
    <location>
        <begin position="104"/>
        <end position="124"/>
    </location>
</feature>
<comment type="subcellular location">
    <subcellularLocation>
        <location evidence="1">Membrane</location>
        <topology evidence="1">Multi-pass membrane protein</topology>
    </subcellularLocation>
</comment>
<evidence type="ECO:0000256" key="3">
    <source>
        <dbReference type="ARBA" id="ARBA00022989"/>
    </source>
</evidence>
<evidence type="ECO:0000256" key="6">
    <source>
        <dbReference type="SAM" id="MobiDB-lite"/>
    </source>
</evidence>
<feature type="region of interest" description="Disordered" evidence="6">
    <location>
        <begin position="297"/>
        <end position="331"/>
    </location>
</feature>
<dbReference type="Proteomes" id="UP000799766">
    <property type="component" value="Unassembled WGS sequence"/>
</dbReference>
<reference evidence="9" key="1">
    <citation type="journal article" date="2020" name="Stud. Mycol.">
        <title>101 Dothideomycetes genomes: a test case for predicting lifestyles and emergence of pathogens.</title>
        <authorList>
            <person name="Haridas S."/>
            <person name="Albert R."/>
            <person name="Binder M."/>
            <person name="Bloem J."/>
            <person name="Labutti K."/>
            <person name="Salamov A."/>
            <person name="Andreopoulos B."/>
            <person name="Baker S."/>
            <person name="Barry K."/>
            <person name="Bills G."/>
            <person name="Bluhm B."/>
            <person name="Cannon C."/>
            <person name="Castanera R."/>
            <person name="Culley D."/>
            <person name="Daum C."/>
            <person name="Ezra D."/>
            <person name="Gonzalez J."/>
            <person name="Henrissat B."/>
            <person name="Kuo A."/>
            <person name="Liang C."/>
            <person name="Lipzen A."/>
            <person name="Lutzoni F."/>
            <person name="Magnuson J."/>
            <person name="Mondo S."/>
            <person name="Nolan M."/>
            <person name="Ohm R."/>
            <person name="Pangilinan J."/>
            <person name="Park H.-J."/>
            <person name="Ramirez L."/>
            <person name="Alfaro M."/>
            <person name="Sun H."/>
            <person name="Tritt A."/>
            <person name="Yoshinaga Y."/>
            <person name="Zwiers L.-H."/>
            <person name="Turgeon B."/>
            <person name="Goodwin S."/>
            <person name="Spatafora J."/>
            <person name="Crous P."/>
            <person name="Grigoriev I."/>
        </authorList>
    </citation>
    <scope>NUCLEOTIDE SEQUENCE</scope>
    <source>
        <strain evidence="9">ATCC 16933</strain>
    </source>
</reference>
<protein>
    <recommendedName>
        <fullName evidence="8">Rhodopsin domain-containing protein</fullName>
    </recommendedName>
</protein>
<proteinExistence type="inferred from homology"/>
<name>A0A6A6P880_9PEZI</name>
<dbReference type="InterPro" id="IPR052337">
    <property type="entry name" value="SAT4-like"/>
</dbReference>
<keyword evidence="3 7" id="KW-1133">Transmembrane helix</keyword>
<feature type="region of interest" description="Disordered" evidence="6">
    <location>
        <begin position="454"/>
        <end position="497"/>
    </location>
</feature>
<feature type="compositionally biased region" description="Gly residues" evidence="6">
    <location>
        <begin position="423"/>
        <end position="437"/>
    </location>
</feature>
<feature type="transmembrane region" description="Helical" evidence="7">
    <location>
        <begin position="246"/>
        <end position="268"/>
    </location>
</feature>
<evidence type="ECO:0000313" key="10">
    <source>
        <dbReference type="Proteomes" id="UP000799766"/>
    </source>
</evidence>
<keyword evidence="4 7" id="KW-0472">Membrane</keyword>
<feature type="domain" description="Rhodopsin" evidence="8">
    <location>
        <begin position="29"/>
        <end position="269"/>
    </location>
</feature>
<feature type="compositionally biased region" description="Basic and acidic residues" evidence="6">
    <location>
        <begin position="407"/>
        <end position="419"/>
    </location>
</feature>
<keyword evidence="10" id="KW-1185">Reference proteome</keyword>
<sequence>MGGFDIAFQRELARNTWPMYGVGMFIILLRMYARIHRHGIRGLAPDDYLMLSAGALYTTLVVCLNIIATGGGSNLFLPEEYPTFDEEEIQDRIKGSKIVVLSEQAMLCVIYNLKACLLFMYYRLTTGSNQQRMVKWLAAYVFLAWVGTEFAFFFACRPFSGYWAVPPPNPQCTTLEHYAISQMCFNITSDLLMLGIPIALVSGLSLPLKQKIVLGIVFSMGVFVIIAAILTKYYNLSNVYDTSYMLWYFREASVAVYVANLPMIWPLLREWFPFLRDLSTATGAGPSAALPRYNKDGFTQPSDIRSATGTVGNASSSGRGHHRSKLSSLTSSAVGRSLGMHRLSSIEGAASGSSSTQDIKLQEGLSSPTTAAPAPAAQHHQHHRSAHPHFDAGLERLGIRRPATPESDERALHGGDVEKSAASGGGSGGAAGGNGGGWGIAPIRAQVHIEIERDSDSEVERHVGGAGRGGSQVGWQDQARQMREVRIEGGGEGRRKD</sequence>
<accession>A0A6A6P880</accession>
<dbReference type="OrthoDB" id="3903189at2759"/>
<evidence type="ECO:0000256" key="5">
    <source>
        <dbReference type="ARBA" id="ARBA00038359"/>
    </source>
</evidence>
<keyword evidence="2 7" id="KW-0812">Transmembrane</keyword>
<dbReference type="GO" id="GO:0016020">
    <property type="term" value="C:membrane"/>
    <property type="evidence" value="ECO:0007669"/>
    <property type="project" value="UniProtKB-SubCell"/>
</dbReference>
<feature type="region of interest" description="Disordered" evidence="6">
    <location>
        <begin position="404"/>
        <end position="437"/>
    </location>
</feature>
<dbReference type="InterPro" id="IPR049326">
    <property type="entry name" value="Rhodopsin_dom_fungi"/>
</dbReference>
<comment type="similarity">
    <text evidence="5">Belongs to the SAT4 family.</text>
</comment>
<gene>
    <name evidence="9" type="ORF">BDY21DRAFT_184732</name>
</gene>
<feature type="transmembrane region" description="Helical" evidence="7">
    <location>
        <begin position="17"/>
        <end position="35"/>
    </location>
</feature>
<dbReference type="AlphaFoldDB" id="A0A6A6P880"/>
<dbReference type="Pfam" id="PF20684">
    <property type="entry name" value="Fung_rhodopsin"/>
    <property type="match status" value="1"/>
</dbReference>
<evidence type="ECO:0000259" key="8">
    <source>
        <dbReference type="Pfam" id="PF20684"/>
    </source>
</evidence>
<evidence type="ECO:0000256" key="2">
    <source>
        <dbReference type="ARBA" id="ARBA00022692"/>
    </source>
</evidence>
<feature type="transmembrane region" description="Helical" evidence="7">
    <location>
        <begin position="136"/>
        <end position="160"/>
    </location>
</feature>